<dbReference type="InterPro" id="IPR052173">
    <property type="entry name" value="Beta-lactam_resp_regulator"/>
</dbReference>
<feature type="domain" description="Peptidase M56" evidence="3">
    <location>
        <begin position="7"/>
        <end position="289"/>
    </location>
</feature>
<feature type="region of interest" description="Disordered" evidence="1">
    <location>
        <begin position="535"/>
        <end position="559"/>
    </location>
</feature>
<keyword evidence="2" id="KW-1133">Transmembrane helix</keyword>
<evidence type="ECO:0000259" key="3">
    <source>
        <dbReference type="Pfam" id="PF05569"/>
    </source>
</evidence>
<evidence type="ECO:0000313" key="5">
    <source>
        <dbReference type="Proteomes" id="UP000823868"/>
    </source>
</evidence>
<evidence type="ECO:0000313" key="4">
    <source>
        <dbReference type="EMBL" id="HIY21069.1"/>
    </source>
</evidence>
<dbReference type="Pfam" id="PF05569">
    <property type="entry name" value="Peptidase_M56"/>
    <property type="match status" value="1"/>
</dbReference>
<keyword evidence="2" id="KW-0812">Transmembrane</keyword>
<dbReference type="EMBL" id="DXDX01000075">
    <property type="protein sequence ID" value="HIY21069.1"/>
    <property type="molecule type" value="Genomic_DNA"/>
</dbReference>
<dbReference type="CDD" id="cd07341">
    <property type="entry name" value="M56_BlaR1_MecR1_like"/>
    <property type="match status" value="1"/>
</dbReference>
<organism evidence="4 5">
    <name type="scientific">Candidatus Flavonifractor merdigallinarum</name>
    <dbReference type="NCBI Taxonomy" id="2838589"/>
    <lineage>
        <taxon>Bacteria</taxon>
        <taxon>Bacillati</taxon>
        <taxon>Bacillota</taxon>
        <taxon>Clostridia</taxon>
        <taxon>Eubacteriales</taxon>
        <taxon>Oscillospiraceae</taxon>
        <taxon>Flavonifractor</taxon>
    </lineage>
</organism>
<sequence length="921" mass="101110">MTDVLAALGQMSLTAALTVLAVLVLRAILIRLKAPAVLRLLLWAVVFFRMVCPVSFSSVWSPAALLEEALPSPTEQVETQPSAAQPAQPDTDVVAVPAIPEGETWPEDVSVEYSTLEPLAEPKQSVPVLELLWLAGVLVLWGWFVYQQRKLNRAMATAVRVEPGVWESDQPGPPFVLGIVSPCIYLPIGLSEPDRGYVLSHERTHLRRGDFVWKPLFFLAVSVHWFNPVLWLSWRLFCRDLEASCDEGVLRALPEEEKGGYARALLHLAAPEIARLPAAFGEHDVSRRVKGALAYRKPALAAAVALAVLAVGVGIWLCADPAEAAIPEVPPEITLSTDRDSVVLTTAEWDGDTPPDPAQLLENAPRLVDDTAWSHGASVTFGKEPYPDEGTFTDYLLQGEEWVAGRSAGMTFSLVLYLREDSDGSGFPEERGVVFTYTWKDGFTSRSATYAFRLAVPSVQPDQVWTEPLIYAGGIPLRVYEETYCSDFYAVLAEGQVTGIPMDSILTINDPTEPFQRTEAKLYLLTEDGLELGHHTIGGSSRGGGPAHRSSSGFPINTAERGWPEDEYLLLGLEVTCTWDDGSTSTFRTAFRAVPEGIDLLDTLSVPSDGEATLLWQEGAVALAAVSRPNDSTVYHTDNGGLDWTVIYDLPQPPYRDTIWDALSVTAQGDQLVMERKNRDTGETQLLYSDRIYAINWRGKHPISDLAELTPEDIPTYNAVEWPDSWWLDPVVRLWPDPMAYGEDTTGVTVCVCNYAVSGPSEVGVLVNGVLSWFDTGAGEYGLYGQHAWAMPQWADLDKDGTDELIITRYDGHGTGIYLTALHVLEPTGDGHYTLSVSFSLQGEAELEEATAQLQELGFDSYRIGYQCHFPDPFTVELGVYDPNSDYPLDTCGTLRCSLVYDGDSITLAALVYTADPYFPG</sequence>
<accession>A0A9D1Y7N5</accession>
<evidence type="ECO:0000256" key="1">
    <source>
        <dbReference type="SAM" id="MobiDB-lite"/>
    </source>
</evidence>
<protein>
    <submittedName>
        <fullName evidence="4">M56 family metallopeptidase</fullName>
    </submittedName>
</protein>
<feature type="transmembrane region" description="Helical" evidence="2">
    <location>
        <begin position="298"/>
        <end position="317"/>
    </location>
</feature>
<feature type="transmembrane region" description="Helical" evidence="2">
    <location>
        <begin position="6"/>
        <end position="28"/>
    </location>
</feature>
<dbReference type="PANTHER" id="PTHR34978">
    <property type="entry name" value="POSSIBLE SENSOR-TRANSDUCER PROTEIN BLAR"/>
    <property type="match status" value="1"/>
</dbReference>
<dbReference type="InterPro" id="IPR008756">
    <property type="entry name" value="Peptidase_M56"/>
</dbReference>
<dbReference type="AlphaFoldDB" id="A0A9D1Y7N5"/>
<reference evidence="4" key="2">
    <citation type="submission" date="2021-04" db="EMBL/GenBank/DDBJ databases">
        <authorList>
            <person name="Gilroy R."/>
        </authorList>
    </citation>
    <scope>NUCLEOTIDE SEQUENCE</scope>
    <source>
        <strain evidence="4">ChiBcec16_6824</strain>
    </source>
</reference>
<keyword evidence="2" id="KW-0472">Membrane</keyword>
<proteinExistence type="predicted"/>
<gene>
    <name evidence="4" type="ORF">H9841_04090</name>
</gene>
<name>A0A9D1Y7N5_9FIRM</name>
<feature type="transmembrane region" description="Helical" evidence="2">
    <location>
        <begin position="40"/>
        <end position="60"/>
    </location>
</feature>
<dbReference type="Proteomes" id="UP000823868">
    <property type="component" value="Unassembled WGS sequence"/>
</dbReference>
<evidence type="ECO:0000256" key="2">
    <source>
        <dbReference type="SAM" id="Phobius"/>
    </source>
</evidence>
<feature type="transmembrane region" description="Helical" evidence="2">
    <location>
        <begin position="126"/>
        <end position="146"/>
    </location>
</feature>
<dbReference type="PANTHER" id="PTHR34978:SF3">
    <property type="entry name" value="SLR0241 PROTEIN"/>
    <property type="match status" value="1"/>
</dbReference>
<reference evidence="4" key="1">
    <citation type="journal article" date="2021" name="PeerJ">
        <title>Extensive microbial diversity within the chicken gut microbiome revealed by metagenomics and culture.</title>
        <authorList>
            <person name="Gilroy R."/>
            <person name="Ravi A."/>
            <person name="Getino M."/>
            <person name="Pursley I."/>
            <person name="Horton D.L."/>
            <person name="Alikhan N.F."/>
            <person name="Baker D."/>
            <person name="Gharbi K."/>
            <person name="Hall N."/>
            <person name="Watson M."/>
            <person name="Adriaenssens E.M."/>
            <person name="Foster-Nyarko E."/>
            <person name="Jarju S."/>
            <person name="Secka A."/>
            <person name="Antonio M."/>
            <person name="Oren A."/>
            <person name="Chaudhuri R.R."/>
            <person name="La Ragione R."/>
            <person name="Hildebrand F."/>
            <person name="Pallen M.J."/>
        </authorList>
    </citation>
    <scope>NUCLEOTIDE SEQUENCE</scope>
    <source>
        <strain evidence="4">ChiBcec16_6824</strain>
    </source>
</reference>
<comment type="caution">
    <text evidence="4">The sequence shown here is derived from an EMBL/GenBank/DDBJ whole genome shotgun (WGS) entry which is preliminary data.</text>
</comment>